<feature type="domain" description="ShKT" evidence="4">
    <location>
        <begin position="634"/>
        <end position="667"/>
    </location>
</feature>
<evidence type="ECO:0000313" key="5">
    <source>
        <dbReference type="EMBL" id="VDN51144.1"/>
    </source>
</evidence>
<dbReference type="WBParaSite" id="DME_0000622001-mRNA-1">
    <property type="protein sequence ID" value="DME_0000622001-mRNA-1"/>
    <property type="gene ID" value="DME_0000622001"/>
</dbReference>
<dbReference type="Proteomes" id="UP000274756">
    <property type="component" value="Unassembled WGS sequence"/>
</dbReference>
<feature type="domain" description="ShKT" evidence="4">
    <location>
        <begin position="518"/>
        <end position="552"/>
    </location>
</feature>
<feature type="signal peptide" evidence="3">
    <location>
        <begin position="1"/>
        <end position="16"/>
    </location>
</feature>
<keyword evidence="3" id="KW-0732">Signal</keyword>
<feature type="chain" id="PRO_5041044457" evidence="3">
    <location>
        <begin position="17"/>
        <end position="702"/>
    </location>
</feature>
<evidence type="ECO:0000313" key="7">
    <source>
        <dbReference type="Proteomes" id="UP000274756"/>
    </source>
</evidence>
<dbReference type="InterPro" id="IPR003582">
    <property type="entry name" value="ShKT_dom"/>
</dbReference>
<name>A0A158Q514_DRAME</name>
<dbReference type="PROSITE" id="PS00498">
    <property type="entry name" value="TYROSINASE_2"/>
    <property type="match status" value="1"/>
</dbReference>
<dbReference type="SUPFAM" id="SSF48056">
    <property type="entry name" value="Di-copper centre-containing domain"/>
    <property type="match status" value="1"/>
</dbReference>
<feature type="disulfide bond" evidence="2">
    <location>
        <begin position="518"/>
        <end position="552"/>
    </location>
</feature>
<reference evidence="8" key="1">
    <citation type="submission" date="2016-04" db="UniProtKB">
        <authorList>
            <consortium name="WormBaseParasite"/>
        </authorList>
    </citation>
    <scope>IDENTIFICATION</scope>
</reference>
<evidence type="ECO:0000259" key="4">
    <source>
        <dbReference type="PROSITE" id="PS51670"/>
    </source>
</evidence>
<comment type="caution">
    <text evidence="2">Lacks conserved residue(s) required for the propagation of feature annotation.</text>
</comment>
<sequence>MLLFHGFLLLAGFLFAQRSPDDPCDDAPTEVARIICHQLRQWDEKARAQPPVSSFAAFMPGLPGKGRKIAAELAPMATSPYQCMNLACLCPYFRGRAQADGSCILPNGSPLKKAVRKEYRLLSDDERRRFHWALRQLKQNGEYDKMARIHAEASTSGGAHSGPAFLPWHREFMKRMEIAIRQIDPELSLPYWDSVLDSALPQPKDSVLWTDELLGTTNTRGYIVGGDFKDFSRFMNSSRFMRRIGAQGTPFQQSEIDYTVNQDRIENVLAFTAPRIGCQYRANYNALEYTHGSVHIFVGGDMFDPYTSANDPAFYLHHSFVDYIWEIFRQRKQNRYNREKIYPIDNQLCSSALHFGSAFMRPFTPLRNVDGLSNDYTDNLYEYNPRPKCNDNCGSSRFLFCDHSHGAPRCASKAQIGGRCDGFHNSENVCYNGRCIRGICVASAVSRLIRPITQSPQIIEVPTQAPILSIEANCYNEHECCAFWSSKGECTRNAAYMKEWCKASCRQCRPDYDINAECADRHAQCMVWSRSGECRRNRLWMSENCRRSCNFCRMTRAQICGGGHNIMQTTRSITTSTAISSKNHCASPGCYNENVCCPLWGLQGQCSESPEFMACNCKVSCGRCIPTDYNYGTCDDYHRSCRQWAARGECNRNAWMLENCRRSCRSCMDEWELRIRCRIDGSIWGGRFGDDSGEPDYFWSLS</sequence>
<evidence type="ECO:0000256" key="1">
    <source>
        <dbReference type="ARBA" id="ARBA00022723"/>
    </source>
</evidence>
<dbReference type="Proteomes" id="UP000038040">
    <property type="component" value="Unplaced"/>
</dbReference>
<feature type="domain" description="ShKT" evidence="4">
    <location>
        <begin position="590"/>
        <end position="624"/>
    </location>
</feature>
<dbReference type="Gene3D" id="1.10.1280.10">
    <property type="entry name" value="Di-copper center containing domain from catechol oxidase"/>
    <property type="match status" value="1"/>
</dbReference>
<dbReference type="SMART" id="SM00254">
    <property type="entry name" value="ShKT"/>
    <property type="match status" value="4"/>
</dbReference>
<dbReference type="Gene3D" id="1.10.10.1940">
    <property type="match status" value="1"/>
</dbReference>
<gene>
    <name evidence="5" type="ORF">DME_LOCUS1117</name>
</gene>
<dbReference type="PROSITE" id="PS51670">
    <property type="entry name" value="SHKT"/>
    <property type="match status" value="4"/>
</dbReference>
<keyword evidence="1" id="KW-0479">Metal-binding</keyword>
<dbReference type="GO" id="GO:0016491">
    <property type="term" value="F:oxidoreductase activity"/>
    <property type="evidence" value="ECO:0007669"/>
    <property type="project" value="InterPro"/>
</dbReference>
<dbReference type="GO" id="GO:0046872">
    <property type="term" value="F:metal ion binding"/>
    <property type="evidence" value="ECO:0007669"/>
    <property type="project" value="UniProtKB-KW"/>
</dbReference>
<dbReference type="InterPro" id="IPR002227">
    <property type="entry name" value="Tyrosinase_Cu-bd"/>
</dbReference>
<dbReference type="PRINTS" id="PR00092">
    <property type="entry name" value="TYROSINASE"/>
</dbReference>
<dbReference type="AlphaFoldDB" id="A0A158Q514"/>
<evidence type="ECO:0000313" key="6">
    <source>
        <dbReference type="Proteomes" id="UP000038040"/>
    </source>
</evidence>
<dbReference type="PANTHER" id="PTHR11474:SF21">
    <property type="entry name" value="SHKT DOMAIN-CONTAINING PROTEIN"/>
    <property type="match status" value="1"/>
</dbReference>
<evidence type="ECO:0000256" key="2">
    <source>
        <dbReference type="PROSITE-ProRule" id="PRU01005"/>
    </source>
</evidence>
<dbReference type="EMBL" id="UYYG01000013">
    <property type="protein sequence ID" value="VDN51144.1"/>
    <property type="molecule type" value="Genomic_DNA"/>
</dbReference>
<feature type="disulfide bond" evidence="2">
    <location>
        <begin position="590"/>
        <end position="624"/>
    </location>
</feature>
<dbReference type="PROSITE" id="PS00497">
    <property type="entry name" value="TYROSINASE_1"/>
    <property type="match status" value="1"/>
</dbReference>
<proteinExistence type="predicted"/>
<keyword evidence="7" id="KW-1185">Reference proteome</keyword>
<evidence type="ECO:0000313" key="8">
    <source>
        <dbReference type="WBParaSite" id="DME_0000622001-mRNA-1"/>
    </source>
</evidence>
<feature type="domain" description="ShKT" evidence="4">
    <location>
        <begin position="474"/>
        <end position="508"/>
    </location>
</feature>
<dbReference type="OrthoDB" id="6132182at2759"/>
<keyword evidence="2" id="KW-1015">Disulfide bond</keyword>
<accession>A0A158Q514</accession>
<protein>
    <submittedName>
        <fullName evidence="8">ShKT domain-containing protein</fullName>
    </submittedName>
</protein>
<evidence type="ECO:0000256" key="3">
    <source>
        <dbReference type="SAM" id="SignalP"/>
    </source>
</evidence>
<dbReference type="Pfam" id="PF00264">
    <property type="entry name" value="Tyrosinase"/>
    <property type="match status" value="1"/>
</dbReference>
<dbReference type="Pfam" id="PF01549">
    <property type="entry name" value="ShK"/>
    <property type="match status" value="4"/>
</dbReference>
<dbReference type="InterPro" id="IPR008922">
    <property type="entry name" value="Di-copper_centre_dom_sf"/>
</dbReference>
<dbReference type="PANTHER" id="PTHR11474">
    <property type="entry name" value="TYROSINASE FAMILY MEMBER"/>
    <property type="match status" value="1"/>
</dbReference>
<feature type="disulfide bond" evidence="2">
    <location>
        <begin position="474"/>
        <end position="508"/>
    </location>
</feature>
<organism evidence="6 8">
    <name type="scientific">Dracunculus medinensis</name>
    <name type="common">Guinea worm</name>
    <dbReference type="NCBI Taxonomy" id="318479"/>
    <lineage>
        <taxon>Eukaryota</taxon>
        <taxon>Metazoa</taxon>
        <taxon>Ecdysozoa</taxon>
        <taxon>Nematoda</taxon>
        <taxon>Chromadorea</taxon>
        <taxon>Rhabditida</taxon>
        <taxon>Spirurina</taxon>
        <taxon>Dracunculoidea</taxon>
        <taxon>Dracunculidae</taxon>
        <taxon>Dracunculus</taxon>
    </lineage>
</organism>
<dbReference type="InterPro" id="IPR050316">
    <property type="entry name" value="Tyrosinase/Hemocyanin"/>
</dbReference>
<reference evidence="5 7" key="2">
    <citation type="submission" date="2018-11" db="EMBL/GenBank/DDBJ databases">
        <authorList>
            <consortium name="Pathogen Informatics"/>
        </authorList>
    </citation>
    <scope>NUCLEOTIDE SEQUENCE [LARGE SCALE GENOMIC DNA]</scope>
</reference>
<dbReference type="STRING" id="318479.A0A158Q514"/>